<evidence type="ECO:0000256" key="4">
    <source>
        <dbReference type="ARBA" id="ARBA00023163"/>
    </source>
</evidence>
<comment type="caution">
    <text evidence="8">The sequence shown here is derived from an EMBL/GenBank/DDBJ whole genome shotgun (WGS) entry which is preliminary data.</text>
</comment>
<dbReference type="InterPro" id="IPR001138">
    <property type="entry name" value="Zn2Cys6_DnaBD"/>
</dbReference>
<dbReference type="Pfam" id="PF11951">
    <property type="entry name" value="Fungal_trans_2"/>
    <property type="match status" value="1"/>
</dbReference>
<dbReference type="Proteomes" id="UP001220324">
    <property type="component" value="Unassembled WGS sequence"/>
</dbReference>
<keyword evidence="3" id="KW-0238">DNA-binding</keyword>
<organism evidence="8 9">
    <name type="scientific">Penicillium frequentans</name>
    <dbReference type="NCBI Taxonomy" id="3151616"/>
    <lineage>
        <taxon>Eukaryota</taxon>
        <taxon>Fungi</taxon>
        <taxon>Dikarya</taxon>
        <taxon>Ascomycota</taxon>
        <taxon>Pezizomycotina</taxon>
        <taxon>Eurotiomycetes</taxon>
        <taxon>Eurotiomycetidae</taxon>
        <taxon>Eurotiales</taxon>
        <taxon>Aspergillaceae</taxon>
        <taxon>Penicillium</taxon>
    </lineage>
</organism>
<feature type="region of interest" description="Disordered" evidence="6">
    <location>
        <begin position="107"/>
        <end position="126"/>
    </location>
</feature>
<dbReference type="InterPro" id="IPR021858">
    <property type="entry name" value="Fun_TF"/>
</dbReference>
<feature type="domain" description="Zn(2)-C6 fungal-type" evidence="7">
    <location>
        <begin position="25"/>
        <end position="55"/>
    </location>
</feature>
<evidence type="ECO:0000313" key="8">
    <source>
        <dbReference type="EMBL" id="KAJ5525337.1"/>
    </source>
</evidence>
<keyword evidence="2" id="KW-0805">Transcription regulation</keyword>
<dbReference type="Pfam" id="PF00172">
    <property type="entry name" value="Zn_clus"/>
    <property type="match status" value="1"/>
</dbReference>
<dbReference type="CDD" id="cd00067">
    <property type="entry name" value="GAL4"/>
    <property type="match status" value="1"/>
</dbReference>
<dbReference type="PROSITE" id="PS50048">
    <property type="entry name" value="ZN2_CY6_FUNGAL_2"/>
    <property type="match status" value="1"/>
</dbReference>
<dbReference type="AlphaFoldDB" id="A0AAD6GAQ3"/>
<dbReference type="SUPFAM" id="SSF57701">
    <property type="entry name" value="Zn2/Cys6 DNA-binding domain"/>
    <property type="match status" value="1"/>
</dbReference>
<evidence type="ECO:0000256" key="2">
    <source>
        <dbReference type="ARBA" id="ARBA00023015"/>
    </source>
</evidence>
<dbReference type="GO" id="GO:0045944">
    <property type="term" value="P:positive regulation of transcription by RNA polymerase II"/>
    <property type="evidence" value="ECO:0007669"/>
    <property type="project" value="TreeGrafter"/>
</dbReference>
<dbReference type="EMBL" id="JAQIZZ010000008">
    <property type="protein sequence ID" value="KAJ5525337.1"/>
    <property type="molecule type" value="Genomic_DNA"/>
</dbReference>
<name>A0AAD6GAQ3_9EURO</name>
<accession>A0AAD6GAQ3</accession>
<evidence type="ECO:0000256" key="5">
    <source>
        <dbReference type="ARBA" id="ARBA00023242"/>
    </source>
</evidence>
<dbReference type="PANTHER" id="PTHR37534:SF3">
    <property type="entry name" value="ZN(II)2CYS6 TRANSCRIPTION FACTOR (EUROFUNG)"/>
    <property type="match status" value="1"/>
</dbReference>
<dbReference type="GO" id="GO:0005634">
    <property type="term" value="C:nucleus"/>
    <property type="evidence" value="ECO:0007669"/>
    <property type="project" value="UniProtKB-SubCell"/>
</dbReference>
<dbReference type="Gene3D" id="4.10.240.10">
    <property type="entry name" value="Zn(2)-C6 fungal-type DNA-binding domain"/>
    <property type="match status" value="1"/>
</dbReference>
<evidence type="ECO:0000256" key="1">
    <source>
        <dbReference type="ARBA" id="ARBA00004123"/>
    </source>
</evidence>
<dbReference type="GO" id="GO:0000981">
    <property type="term" value="F:DNA-binding transcription factor activity, RNA polymerase II-specific"/>
    <property type="evidence" value="ECO:0007669"/>
    <property type="project" value="InterPro"/>
</dbReference>
<evidence type="ECO:0000256" key="3">
    <source>
        <dbReference type="ARBA" id="ARBA00023125"/>
    </source>
</evidence>
<gene>
    <name evidence="8" type="ORF">N7494_011987</name>
</gene>
<proteinExistence type="predicted"/>
<dbReference type="PANTHER" id="PTHR37534">
    <property type="entry name" value="TRANSCRIPTIONAL ACTIVATOR PROTEIN UGA3"/>
    <property type="match status" value="1"/>
</dbReference>
<feature type="region of interest" description="Disordered" evidence="6">
    <location>
        <begin position="64"/>
        <end position="87"/>
    </location>
</feature>
<evidence type="ECO:0000259" key="7">
    <source>
        <dbReference type="PROSITE" id="PS50048"/>
    </source>
</evidence>
<protein>
    <recommendedName>
        <fullName evidence="7">Zn(2)-C6 fungal-type domain-containing protein</fullName>
    </recommendedName>
</protein>
<sequence length="622" mass="69380">MAPKSSSRRIRIRKSRGRGLRTTNGCITCRRRHLKCDEGRPICGPCVNKNKNCEYANLADRPKAIRTPKSANDETPASTIQQDELSQNSRELSCAVIPNLATFEQHAIPPPGWTSPDLNDNPHPADVNDQDPGEDILGISSPTVFQNNQLSPTNAAVAAVRWFGLLTSDAAKDSPQQSTIPNSWETEGLFLEKSSNGTNIPSSLQRATQVLDSPPANNGIYDPIDPGTLEKATLTEGEIWHSQNPIELLANEQVLFVHFVQHVSSWIDLFDPTNQFSTFVAHLAIHNAGLLNAILALALRHLALNPHQDTQNIPQKEEAAVQYYYQTLHYVHRAMQYPTYKTSLELLATTLIISAYEMLDNSTNGWERHLEGVFLIQRSQTIHGESGGLHSAVWWAWLCQDIWAAFREKRKTLTFWVPQKPLSVLLPHELANRSIYHAAKVVSFCADATTETTIQIRMEEANRLRGMLDDWQQHLTIEFSPLPLGPRETSSCFKAIWISPPAFAVAVQFFSVSHILLLAHEPSAGGLEQYNLRQSMIKRYIEDICGIAMTLKDSASSVMSSQALFIAGLFTQDKDAREAILALLVSCRQRSGWPASSLGLELQQLWDCHQVLRPSSLSKGFL</sequence>
<evidence type="ECO:0000256" key="6">
    <source>
        <dbReference type="SAM" id="MobiDB-lite"/>
    </source>
</evidence>
<keyword evidence="5" id="KW-0539">Nucleus</keyword>
<reference evidence="8 9" key="1">
    <citation type="journal article" date="2023" name="IMA Fungus">
        <title>Comparative genomic study of the Penicillium genus elucidates a diverse pangenome and 15 lateral gene transfer events.</title>
        <authorList>
            <person name="Petersen C."/>
            <person name="Sorensen T."/>
            <person name="Nielsen M.R."/>
            <person name="Sondergaard T.E."/>
            <person name="Sorensen J.L."/>
            <person name="Fitzpatrick D.A."/>
            <person name="Frisvad J.C."/>
            <person name="Nielsen K.L."/>
        </authorList>
    </citation>
    <scope>NUCLEOTIDE SEQUENCE [LARGE SCALE GENOMIC DNA]</scope>
    <source>
        <strain evidence="8 9">IBT 35679</strain>
    </source>
</reference>
<keyword evidence="9" id="KW-1185">Reference proteome</keyword>
<dbReference type="SMART" id="SM00066">
    <property type="entry name" value="GAL4"/>
    <property type="match status" value="1"/>
</dbReference>
<dbReference type="InterPro" id="IPR036864">
    <property type="entry name" value="Zn2-C6_fun-type_DNA-bd_sf"/>
</dbReference>
<dbReference type="GO" id="GO:0008270">
    <property type="term" value="F:zinc ion binding"/>
    <property type="evidence" value="ECO:0007669"/>
    <property type="project" value="InterPro"/>
</dbReference>
<dbReference type="PROSITE" id="PS00463">
    <property type="entry name" value="ZN2_CY6_FUNGAL_1"/>
    <property type="match status" value="1"/>
</dbReference>
<evidence type="ECO:0000313" key="9">
    <source>
        <dbReference type="Proteomes" id="UP001220324"/>
    </source>
</evidence>
<feature type="compositionally biased region" description="Polar residues" evidence="6">
    <location>
        <begin position="69"/>
        <end position="87"/>
    </location>
</feature>
<comment type="subcellular location">
    <subcellularLocation>
        <location evidence="1">Nucleus</location>
    </subcellularLocation>
</comment>
<dbReference type="GO" id="GO:0000976">
    <property type="term" value="F:transcription cis-regulatory region binding"/>
    <property type="evidence" value="ECO:0007669"/>
    <property type="project" value="TreeGrafter"/>
</dbReference>
<keyword evidence="4" id="KW-0804">Transcription</keyword>